<reference evidence="3" key="1">
    <citation type="submission" date="2022-11" db="EMBL/GenBank/DDBJ databases">
        <title>Lacrimispora xylanolytica sy1, complete genome.</title>
        <authorList>
            <person name="Choi S."/>
        </authorList>
    </citation>
    <scope>NUCLEOTIDE SEQUENCE</scope>
    <source>
        <strain evidence="3">Sy1</strain>
    </source>
</reference>
<evidence type="ECO:0000313" key="4">
    <source>
        <dbReference type="Proteomes" id="UP001163115"/>
    </source>
</evidence>
<evidence type="ECO:0000256" key="1">
    <source>
        <dbReference type="SAM" id="MobiDB-lite"/>
    </source>
</evidence>
<evidence type="ECO:0008006" key="5">
    <source>
        <dbReference type="Google" id="ProtNLM"/>
    </source>
</evidence>
<keyword evidence="4" id="KW-1185">Reference proteome</keyword>
<name>A0ABY7AH52_9FIRM</name>
<feature type="chain" id="PRO_5045150752" description="Cytotoxic protein" evidence="2">
    <location>
        <begin position="25"/>
        <end position="225"/>
    </location>
</feature>
<accession>A0ABY7AH52</accession>
<dbReference type="EMBL" id="CP113524">
    <property type="protein sequence ID" value="WAJ25154.1"/>
    <property type="molecule type" value="Genomic_DNA"/>
</dbReference>
<evidence type="ECO:0000256" key="2">
    <source>
        <dbReference type="SAM" id="SignalP"/>
    </source>
</evidence>
<sequence length="225" mass="24212">MKKTKRLLTLLLAFVMLMSTNVTAFASNTTTLSIETINANDYIYVNGKYFSQKEFTDLLNATTPEKSLVKQSNQNKSSTTLMAGPGIVAVYFVPGLGEVALLATGVIVIGAVGYAAGTWAYDTFHNWLKTSAKQEAKDAADSVSNKVKVSGSNDKIDLGQFTDKNGNTPKNKKSGVFTSKKDNRYTIEKDTAGHSGYDGTVKAWKLFLSGKRVASLNSAGKIVGK</sequence>
<protein>
    <recommendedName>
        <fullName evidence="5">Cytotoxic protein</fullName>
    </recommendedName>
</protein>
<dbReference type="Proteomes" id="UP001163115">
    <property type="component" value="Chromosome"/>
</dbReference>
<feature type="region of interest" description="Disordered" evidence="1">
    <location>
        <begin position="158"/>
        <end position="177"/>
    </location>
</feature>
<gene>
    <name evidence="3" type="ORF">OW255_06490</name>
</gene>
<proteinExistence type="predicted"/>
<keyword evidence="2" id="KW-0732">Signal</keyword>
<organism evidence="3 4">
    <name type="scientific">Lacrimispora xylanolytica</name>
    <dbReference type="NCBI Taxonomy" id="29375"/>
    <lineage>
        <taxon>Bacteria</taxon>
        <taxon>Bacillati</taxon>
        <taxon>Bacillota</taxon>
        <taxon>Clostridia</taxon>
        <taxon>Lachnospirales</taxon>
        <taxon>Lachnospiraceae</taxon>
        <taxon>Lacrimispora</taxon>
    </lineage>
</organism>
<dbReference type="RefSeq" id="WP_024836713.1">
    <property type="nucleotide sequence ID" value="NZ_CP113524.1"/>
</dbReference>
<evidence type="ECO:0000313" key="3">
    <source>
        <dbReference type="EMBL" id="WAJ25154.1"/>
    </source>
</evidence>
<feature type="signal peptide" evidence="2">
    <location>
        <begin position="1"/>
        <end position="24"/>
    </location>
</feature>